<protein>
    <recommendedName>
        <fullName evidence="3">B12-binding domain-containing protein</fullName>
    </recommendedName>
</protein>
<proteinExistence type="predicted"/>
<evidence type="ECO:0000313" key="2">
    <source>
        <dbReference type="Proteomes" id="UP000243053"/>
    </source>
</evidence>
<evidence type="ECO:0008006" key="3">
    <source>
        <dbReference type="Google" id="ProtNLM"/>
    </source>
</evidence>
<evidence type="ECO:0000313" key="1">
    <source>
        <dbReference type="EMBL" id="OUR75637.1"/>
    </source>
</evidence>
<comment type="caution">
    <text evidence="1">The sequence shown here is derived from an EMBL/GenBank/DDBJ whole genome shotgun (WGS) entry which is preliminary data.</text>
</comment>
<organism evidence="1 2">
    <name type="scientific">Colwellia psychrerythraea</name>
    <name type="common">Vibrio psychroerythus</name>
    <dbReference type="NCBI Taxonomy" id="28229"/>
    <lineage>
        <taxon>Bacteria</taxon>
        <taxon>Pseudomonadati</taxon>
        <taxon>Pseudomonadota</taxon>
        <taxon>Gammaproteobacteria</taxon>
        <taxon>Alteromonadales</taxon>
        <taxon>Colwelliaceae</taxon>
        <taxon>Colwellia</taxon>
    </lineage>
</organism>
<name>A0A1Y5E4Q1_COLPS</name>
<gene>
    <name evidence="1" type="ORF">A9Q75_17700</name>
</gene>
<reference evidence="2" key="1">
    <citation type="journal article" date="2017" name="Proc. Natl. Acad. Sci. U.S.A.">
        <title>Simulation of Deepwater Horizon oil plume reveals substrate specialization within a complex community of hydrocarbon degraders.</title>
        <authorList>
            <person name="Hu P."/>
            <person name="Dubinsky E.A."/>
            <person name="Probst A.J."/>
            <person name="Wang J."/>
            <person name="Sieber C.M.K."/>
            <person name="Tom L.M."/>
            <person name="Gardinali P."/>
            <person name="Banfield J.F."/>
            <person name="Atlas R.M."/>
            <person name="Andersen G.L."/>
        </authorList>
    </citation>
    <scope>NUCLEOTIDE SEQUENCE [LARGE SCALE GENOMIC DNA]</scope>
</reference>
<dbReference type="Proteomes" id="UP000243053">
    <property type="component" value="Unassembled WGS sequence"/>
</dbReference>
<dbReference type="Gene3D" id="3.40.50.280">
    <property type="entry name" value="Cobalamin-binding domain"/>
    <property type="match status" value="1"/>
</dbReference>
<dbReference type="EMBL" id="MAAF01000109">
    <property type="protein sequence ID" value="OUR75637.1"/>
    <property type="molecule type" value="Genomic_DNA"/>
</dbReference>
<dbReference type="AlphaFoldDB" id="A0A1Y5E4Q1"/>
<accession>A0A1Y5E4Q1</accession>
<sequence length="171" mass="18787">MRINNEIVYIVNPGNDTGISSLINDSAIPALSPLALGTWIEKYVPEVKVVARDGGGFYTQVYILEEIRSLKPGIIGVSVLGKSYLNCLEIAKCGKECGSVIIFGNDHASQLSHQILMKRPYVDFIIGIEYGELPFELLVRSLMSGTTTDLPKIPNICYRGAKGEILGYQYD</sequence>